<feature type="transmembrane region" description="Helical" evidence="5">
    <location>
        <begin position="155"/>
        <end position="184"/>
    </location>
</feature>
<keyword evidence="8" id="KW-1185">Reference proteome</keyword>
<reference evidence="7" key="1">
    <citation type="submission" date="2020-10" db="EMBL/GenBank/DDBJ databases">
        <authorList>
            <person name="Castelo-Branco R."/>
            <person name="Eusebio N."/>
            <person name="Adriana R."/>
            <person name="Vieira A."/>
            <person name="Brugerolle De Fraissinette N."/>
            <person name="Rezende De Castro R."/>
            <person name="Schneider M.P."/>
            <person name="Vasconcelos V."/>
            <person name="Leao P.N."/>
        </authorList>
    </citation>
    <scope>NUCLEOTIDE SEQUENCE</scope>
    <source>
        <strain evidence="7">LEGE 07157</strain>
    </source>
</reference>
<protein>
    <submittedName>
        <fullName evidence="7">Sterol desaturase family protein</fullName>
    </submittedName>
</protein>
<feature type="transmembrane region" description="Helical" evidence="5">
    <location>
        <begin position="6"/>
        <end position="30"/>
    </location>
</feature>
<dbReference type="Pfam" id="PF04116">
    <property type="entry name" value="FA_hydroxylase"/>
    <property type="match status" value="1"/>
</dbReference>
<dbReference type="PANTHER" id="PTHR11863">
    <property type="entry name" value="STEROL DESATURASE"/>
    <property type="match status" value="1"/>
</dbReference>
<comment type="subcellular location">
    <subcellularLocation>
        <location evidence="1">Membrane</location>
    </subcellularLocation>
</comment>
<keyword evidence="2 5" id="KW-0812">Transmembrane</keyword>
<dbReference type="RefSeq" id="WP_194031810.1">
    <property type="nucleotide sequence ID" value="NZ_JADEWZ010000057.1"/>
</dbReference>
<evidence type="ECO:0000259" key="6">
    <source>
        <dbReference type="Pfam" id="PF04116"/>
    </source>
</evidence>
<dbReference type="EMBL" id="JADEWZ010000057">
    <property type="protein sequence ID" value="MBE9118720.1"/>
    <property type="molecule type" value="Genomic_DNA"/>
</dbReference>
<accession>A0A8J7JE93</accession>
<dbReference type="GO" id="GO:0008610">
    <property type="term" value="P:lipid biosynthetic process"/>
    <property type="evidence" value="ECO:0007669"/>
    <property type="project" value="InterPro"/>
</dbReference>
<evidence type="ECO:0000256" key="5">
    <source>
        <dbReference type="SAM" id="Phobius"/>
    </source>
</evidence>
<feature type="transmembrane region" description="Helical" evidence="5">
    <location>
        <begin position="92"/>
        <end position="114"/>
    </location>
</feature>
<organism evidence="7 8">
    <name type="scientific">Lusitaniella coriacea LEGE 07157</name>
    <dbReference type="NCBI Taxonomy" id="945747"/>
    <lineage>
        <taxon>Bacteria</taxon>
        <taxon>Bacillati</taxon>
        <taxon>Cyanobacteriota</taxon>
        <taxon>Cyanophyceae</taxon>
        <taxon>Spirulinales</taxon>
        <taxon>Lusitaniellaceae</taxon>
        <taxon>Lusitaniella</taxon>
    </lineage>
</organism>
<dbReference type="GO" id="GO:0016020">
    <property type="term" value="C:membrane"/>
    <property type="evidence" value="ECO:0007669"/>
    <property type="project" value="UniProtKB-SubCell"/>
</dbReference>
<dbReference type="InterPro" id="IPR006694">
    <property type="entry name" value="Fatty_acid_hydroxylase"/>
</dbReference>
<keyword evidence="3 5" id="KW-1133">Transmembrane helix</keyword>
<comment type="caution">
    <text evidence="7">The sequence shown here is derived from an EMBL/GenBank/DDBJ whole genome shotgun (WGS) entry which is preliminary data.</text>
</comment>
<evidence type="ECO:0000313" key="8">
    <source>
        <dbReference type="Proteomes" id="UP000654482"/>
    </source>
</evidence>
<evidence type="ECO:0000256" key="3">
    <source>
        <dbReference type="ARBA" id="ARBA00022989"/>
    </source>
</evidence>
<evidence type="ECO:0000256" key="1">
    <source>
        <dbReference type="ARBA" id="ARBA00004370"/>
    </source>
</evidence>
<feature type="transmembrane region" description="Helical" evidence="5">
    <location>
        <begin position="58"/>
        <end position="77"/>
    </location>
</feature>
<dbReference type="InterPro" id="IPR050307">
    <property type="entry name" value="Sterol_Desaturase_Related"/>
</dbReference>
<evidence type="ECO:0000313" key="7">
    <source>
        <dbReference type="EMBL" id="MBE9118720.1"/>
    </source>
</evidence>
<evidence type="ECO:0000256" key="2">
    <source>
        <dbReference type="ARBA" id="ARBA00022692"/>
    </source>
</evidence>
<keyword evidence="4 5" id="KW-0472">Membrane</keyword>
<gene>
    <name evidence="7" type="ORF">IQ249_22785</name>
</gene>
<evidence type="ECO:0000256" key="4">
    <source>
        <dbReference type="ARBA" id="ARBA00023136"/>
    </source>
</evidence>
<proteinExistence type="predicted"/>
<dbReference type="AlphaFoldDB" id="A0A8J7JE93"/>
<dbReference type="GO" id="GO:0016491">
    <property type="term" value="F:oxidoreductase activity"/>
    <property type="evidence" value="ECO:0007669"/>
    <property type="project" value="InterPro"/>
</dbReference>
<sequence>MNFWLYWLFFSIVILIRYFLVAGGTYLFFYSSLNRFTIKRNTFLELSNWRFIKKDIKLSIAATVILAFCSAVVMFGYDLGITKLYASLDRYGIWYLGLSFVGILVLQDTCFYFIHRVFHHPVLFRWLHLGHHRSTEPTPWTSFALDPPEALMQGLFLMVVVFVIPLHFMVLVALLLTMTIWAVLNHLGFELFDSSFARHWFGKWFVGSTYHAIHHRKYKMNYGLYFTFWDRFLDTYDFNYETKFDSFLK</sequence>
<dbReference type="GO" id="GO:0005506">
    <property type="term" value="F:iron ion binding"/>
    <property type="evidence" value="ECO:0007669"/>
    <property type="project" value="InterPro"/>
</dbReference>
<name>A0A8J7JE93_9CYAN</name>
<feature type="domain" description="Fatty acid hydroxylase" evidence="6">
    <location>
        <begin position="101"/>
        <end position="235"/>
    </location>
</feature>
<dbReference type="Proteomes" id="UP000654482">
    <property type="component" value="Unassembled WGS sequence"/>
</dbReference>